<dbReference type="Proteomes" id="UP001276659">
    <property type="component" value="Unassembled WGS sequence"/>
</dbReference>
<name>A0AAD9Z151_9LECA</name>
<sequence length="438" mass="49868">MACLQYLRRPSEERTLWIDALCINQESIEERNSQILLMKSVYSTAAKVKDWLGEPTRGSNEAIAILQDFGRGTYFKDIRLLDKKLGNEHVKHLIKLFERPWWKRVWTQKEYILAKEVTIHGGDRSVGYEALIRFSEGLYGFISGWEGELTGLTSTLIRSAYLRDLYKLHGSHNLSFVITLAEGCFYDCTDLRDSIYGFLGLAHGQLAEEIMPDYQCSVEKAFHNFAVQLILSTKCLALLSLTTFKGKVKRIVPTWVPDWPRLGQIQDDAVRNWQSRVQGLAQLPYFDACGSRPLVFDPMDDTTVRLSGMCVGKIADISADAWVAGQLARKTLKLEERWRDFFTRYTNANPAEDEGSPNWRILINDIANDFAFHKGKLVGFESYQAWIHEPRMAGWKTKKAREFHSAVNVACAGRRLFVTGHSLVGTGAAEMQDDCVYV</sequence>
<evidence type="ECO:0000313" key="3">
    <source>
        <dbReference type="Proteomes" id="UP001276659"/>
    </source>
</evidence>
<dbReference type="Pfam" id="PF06985">
    <property type="entry name" value="HET"/>
    <property type="match status" value="1"/>
</dbReference>
<dbReference type="AlphaFoldDB" id="A0AAD9Z151"/>
<proteinExistence type="predicted"/>
<feature type="domain" description="Heterokaryon incompatibility" evidence="1">
    <location>
        <begin position="3"/>
        <end position="110"/>
    </location>
</feature>
<organism evidence="2 3">
    <name type="scientific">Lepraria neglecta</name>
    <dbReference type="NCBI Taxonomy" id="209136"/>
    <lineage>
        <taxon>Eukaryota</taxon>
        <taxon>Fungi</taxon>
        <taxon>Dikarya</taxon>
        <taxon>Ascomycota</taxon>
        <taxon>Pezizomycotina</taxon>
        <taxon>Lecanoromycetes</taxon>
        <taxon>OSLEUM clade</taxon>
        <taxon>Lecanoromycetidae</taxon>
        <taxon>Lecanorales</taxon>
        <taxon>Lecanorineae</taxon>
        <taxon>Stereocaulaceae</taxon>
        <taxon>Lepraria</taxon>
    </lineage>
</organism>
<gene>
    <name evidence="2" type="ORF">OEA41_004885</name>
</gene>
<dbReference type="PANTHER" id="PTHR24148:SF73">
    <property type="entry name" value="HET DOMAIN PROTEIN (AFU_ORTHOLOGUE AFUA_8G01020)"/>
    <property type="match status" value="1"/>
</dbReference>
<keyword evidence="3" id="KW-1185">Reference proteome</keyword>
<dbReference type="EMBL" id="JASNWA010000010">
    <property type="protein sequence ID" value="KAK3168437.1"/>
    <property type="molecule type" value="Genomic_DNA"/>
</dbReference>
<accession>A0AAD9Z151</accession>
<dbReference type="InterPro" id="IPR010730">
    <property type="entry name" value="HET"/>
</dbReference>
<evidence type="ECO:0000259" key="1">
    <source>
        <dbReference type="Pfam" id="PF06985"/>
    </source>
</evidence>
<dbReference type="PANTHER" id="PTHR24148">
    <property type="entry name" value="ANKYRIN REPEAT DOMAIN-CONTAINING PROTEIN 39 HOMOLOG-RELATED"/>
    <property type="match status" value="1"/>
</dbReference>
<protein>
    <recommendedName>
        <fullName evidence="1">Heterokaryon incompatibility domain-containing protein</fullName>
    </recommendedName>
</protein>
<comment type="caution">
    <text evidence="2">The sequence shown here is derived from an EMBL/GenBank/DDBJ whole genome shotgun (WGS) entry which is preliminary data.</text>
</comment>
<reference evidence="2" key="1">
    <citation type="submission" date="2022-11" db="EMBL/GenBank/DDBJ databases">
        <title>Chromosomal genome sequence assembly and mating type (MAT) locus characterization of the leprose asexual lichenized fungus Lepraria neglecta (Nyl.) Erichsen.</title>
        <authorList>
            <person name="Allen J.L."/>
            <person name="Pfeffer B."/>
        </authorList>
    </citation>
    <scope>NUCLEOTIDE SEQUENCE</scope>
    <source>
        <strain evidence="2">Allen 5258</strain>
    </source>
</reference>
<evidence type="ECO:0000313" key="2">
    <source>
        <dbReference type="EMBL" id="KAK3168437.1"/>
    </source>
</evidence>
<dbReference type="InterPro" id="IPR052895">
    <property type="entry name" value="HetReg/Transcr_Mod"/>
</dbReference>